<dbReference type="Gene3D" id="1.10.357.10">
    <property type="entry name" value="Tetracycline Repressor, domain 2"/>
    <property type="match status" value="1"/>
</dbReference>
<keyword evidence="5" id="KW-1185">Reference proteome</keyword>
<reference evidence="4 5" key="1">
    <citation type="submission" date="2019-06" db="EMBL/GenBank/DDBJ databases">
        <title>Comparative genomics and metabolomics analyses of clavulanic acid producing Streptomyces species provides insight into specialized metabolism and evolution of beta-lactam biosynthetic gene clusters.</title>
        <authorList>
            <person name="Moore M.A."/>
            <person name="Cruz-Morales P."/>
            <person name="Barona Gomez F."/>
            <person name="Kapil T."/>
        </authorList>
    </citation>
    <scope>NUCLEOTIDE SEQUENCE [LARGE SCALE GENOMIC DNA]</scope>
    <source>
        <strain evidence="4 5">T-272</strain>
    </source>
</reference>
<keyword evidence="2" id="KW-0804">Transcription</keyword>
<evidence type="ECO:0000313" key="4">
    <source>
        <dbReference type="EMBL" id="MQS39217.1"/>
    </source>
</evidence>
<accession>A0ABW9P103</accession>
<evidence type="ECO:0000256" key="2">
    <source>
        <dbReference type="ARBA" id="ARBA00023163"/>
    </source>
</evidence>
<evidence type="ECO:0000259" key="3">
    <source>
        <dbReference type="Pfam" id="PF13305"/>
    </source>
</evidence>
<dbReference type="InterPro" id="IPR025996">
    <property type="entry name" value="MT1864/Rv1816-like_C"/>
</dbReference>
<dbReference type="Proteomes" id="UP000460558">
    <property type="component" value="Unassembled WGS sequence"/>
</dbReference>
<proteinExistence type="predicted"/>
<dbReference type="SUPFAM" id="SSF46689">
    <property type="entry name" value="Homeodomain-like"/>
    <property type="match status" value="1"/>
</dbReference>
<protein>
    <submittedName>
        <fullName evidence="4">TetR/AcrR family transcriptional regulator</fullName>
    </submittedName>
</protein>
<dbReference type="InterPro" id="IPR036271">
    <property type="entry name" value="Tet_transcr_reg_TetR-rel_C_sf"/>
</dbReference>
<dbReference type="Pfam" id="PF13305">
    <property type="entry name" value="TetR_C_33"/>
    <property type="match status" value="1"/>
</dbReference>
<feature type="domain" description="HTH-type transcriptional regulator MT1864/Rv1816-like C-terminal" evidence="3">
    <location>
        <begin position="94"/>
        <end position="226"/>
    </location>
</feature>
<dbReference type="InterPro" id="IPR009057">
    <property type="entry name" value="Homeodomain-like_sf"/>
</dbReference>
<comment type="caution">
    <text evidence="4">The sequence shown here is derived from an EMBL/GenBank/DDBJ whole genome shotgun (WGS) entry which is preliminary data.</text>
</comment>
<sequence>MTDRTADAPVSEELRARALAEGRRQLVERGALGLDQTGVADALAVDPAELDRLFPGRHDLLTALIVEAYDAMGERAERALAEAVESGLEPLQRWIAVARGVRGWSVANPHQYELIYGTTIPGYDAPPETMIAGARTAVALLSVLHQAQAEGALVSRPDDAPPPAPVQTAVRGLSEGMMAGLPDDVIARTLIAWTQLFGMVSFSVFGHIAAFGDDPVAFCDHAADAMGRYVGIRPTAG</sequence>
<keyword evidence="1" id="KW-0805">Transcription regulation</keyword>
<dbReference type="EMBL" id="VDEQ01000314">
    <property type="protein sequence ID" value="MQS39217.1"/>
    <property type="molecule type" value="Genomic_DNA"/>
</dbReference>
<gene>
    <name evidence="4" type="ORF">FFZ77_27665</name>
</gene>
<dbReference type="RefSeq" id="WP_153486671.1">
    <property type="nucleotide sequence ID" value="NZ_VDEQ01000314.1"/>
</dbReference>
<evidence type="ECO:0000313" key="5">
    <source>
        <dbReference type="Proteomes" id="UP000460558"/>
    </source>
</evidence>
<name>A0ABW9P103_9ACTN</name>
<evidence type="ECO:0000256" key="1">
    <source>
        <dbReference type="ARBA" id="ARBA00023015"/>
    </source>
</evidence>
<organism evidence="4 5">
    <name type="scientific">Streptomyces katsurahamanus</name>
    <dbReference type="NCBI Taxonomy" id="2577098"/>
    <lineage>
        <taxon>Bacteria</taxon>
        <taxon>Bacillati</taxon>
        <taxon>Actinomycetota</taxon>
        <taxon>Actinomycetes</taxon>
        <taxon>Kitasatosporales</taxon>
        <taxon>Streptomycetaceae</taxon>
        <taxon>Streptomyces</taxon>
    </lineage>
</organism>
<dbReference type="SUPFAM" id="SSF48498">
    <property type="entry name" value="Tetracyclin repressor-like, C-terminal domain"/>
    <property type="match status" value="1"/>
</dbReference>